<dbReference type="OrthoDB" id="185373at2759"/>
<dbReference type="PANTHER" id="PTHR47942">
    <property type="entry name" value="TETRATRICOPEPTIDE REPEAT (TPR)-LIKE SUPERFAMILY PROTEIN-RELATED"/>
    <property type="match status" value="1"/>
</dbReference>
<dbReference type="STRING" id="101127.A0A1X2GKI9"/>
<protein>
    <recommendedName>
        <fullName evidence="5">TPR-like protein</fullName>
    </recommendedName>
</protein>
<name>A0A1X2GKI9_9FUNG</name>
<dbReference type="Proteomes" id="UP000242146">
    <property type="component" value="Unassembled WGS sequence"/>
</dbReference>
<dbReference type="NCBIfam" id="TIGR00756">
    <property type="entry name" value="PPR"/>
    <property type="match status" value="1"/>
</dbReference>
<dbReference type="PANTHER" id="PTHR47942:SF63">
    <property type="entry name" value="PENTATRICOPEPTIDE REPEAT-CONTAINING PROTEIN"/>
    <property type="match status" value="1"/>
</dbReference>
<gene>
    <name evidence="3" type="ORF">DM01DRAFT_1406504</name>
</gene>
<dbReference type="InterPro" id="IPR011990">
    <property type="entry name" value="TPR-like_helical_dom_sf"/>
</dbReference>
<evidence type="ECO:0000256" key="2">
    <source>
        <dbReference type="PROSITE-ProRule" id="PRU00708"/>
    </source>
</evidence>
<dbReference type="InterPro" id="IPR051222">
    <property type="entry name" value="PPR/CCM1_RNA-binding"/>
</dbReference>
<dbReference type="Pfam" id="PF13041">
    <property type="entry name" value="PPR_2"/>
    <property type="match status" value="1"/>
</dbReference>
<sequence>MFLMRKSNDPSDLEWLRTMVLEKGMLKYGLKPDHFDYNALLYCLGVHGHILEAEDLLPTMSKAGVPPNNHTYNILFGMYKRNGLIAKALQRLLEMDQPPVECYNQTLIMLVDKRMYDQAMDLFLRMPVQPDNYTYVVMLQLATKTKQAHFGKPLIGKLLNHPKFSNYELSSVLCFYTAVLMDLDTAMKLLKDNQHFADVYSITAMVGGLLQMNEPAKAVDLCQKAFGMFPQMKPNEDFYRLAIAASLNARRFDVALDNLNKLPAKFANPETIVSVLANLGAALCDSMPMDEMESLLDGYDKTKQSDHHIHRLLAWFEHPPIPIPQVAYNGFLLEISRRGRVDLAKWTFERIFGTGAIYTPNMATYSQLTVAYVIANRLEDAMAIYYVLRDRHPKQVVLDSVYFNMLIKALAQPVQVQRLSSSNTGRSMKHKERLSMSLQLFTDMRNLRLQPSPHTYTILLNACSFARDADGLLKIHQLMKMDLQLDPTTKLYNALMDGYNRTFQFEQVMFVWDKLFHDNKFDNASVSIVLDACGYHQQHGRGEAIWKILSAYSGFSLNTNNFNSYIEFICRSATGVTPLQRWLQAYKVTMLMQGHCHPDAKTLLTLDSFATKLDIDTLPEVKSCLASLERGVKT</sequence>
<keyword evidence="4" id="KW-1185">Reference proteome</keyword>
<feature type="repeat" description="PPR" evidence="2">
    <location>
        <begin position="33"/>
        <end position="67"/>
    </location>
</feature>
<proteinExistence type="predicted"/>
<keyword evidence="1" id="KW-0677">Repeat</keyword>
<comment type="caution">
    <text evidence="3">The sequence shown here is derived from an EMBL/GenBank/DDBJ whole genome shotgun (WGS) entry which is preliminary data.</text>
</comment>
<evidence type="ECO:0000313" key="4">
    <source>
        <dbReference type="Proteomes" id="UP000242146"/>
    </source>
</evidence>
<evidence type="ECO:0008006" key="5">
    <source>
        <dbReference type="Google" id="ProtNLM"/>
    </source>
</evidence>
<dbReference type="Gene3D" id="1.25.40.10">
    <property type="entry name" value="Tetratricopeptide repeat domain"/>
    <property type="match status" value="3"/>
</dbReference>
<dbReference type="PROSITE" id="PS51375">
    <property type="entry name" value="PPR"/>
    <property type="match status" value="1"/>
</dbReference>
<evidence type="ECO:0000313" key="3">
    <source>
        <dbReference type="EMBL" id="ORX56153.1"/>
    </source>
</evidence>
<dbReference type="InterPro" id="IPR002885">
    <property type="entry name" value="PPR_rpt"/>
</dbReference>
<evidence type="ECO:0000256" key="1">
    <source>
        <dbReference type="ARBA" id="ARBA00022737"/>
    </source>
</evidence>
<organism evidence="3 4">
    <name type="scientific">Hesseltinella vesiculosa</name>
    <dbReference type="NCBI Taxonomy" id="101127"/>
    <lineage>
        <taxon>Eukaryota</taxon>
        <taxon>Fungi</taxon>
        <taxon>Fungi incertae sedis</taxon>
        <taxon>Mucoromycota</taxon>
        <taxon>Mucoromycotina</taxon>
        <taxon>Mucoromycetes</taxon>
        <taxon>Mucorales</taxon>
        <taxon>Cunninghamellaceae</taxon>
        <taxon>Hesseltinella</taxon>
    </lineage>
</organism>
<accession>A0A1X2GKI9</accession>
<reference evidence="3 4" key="1">
    <citation type="submission" date="2016-07" db="EMBL/GenBank/DDBJ databases">
        <title>Pervasive Adenine N6-methylation of Active Genes in Fungi.</title>
        <authorList>
            <consortium name="DOE Joint Genome Institute"/>
            <person name="Mondo S.J."/>
            <person name="Dannebaum R.O."/>
            <person name="Kuo R.C."/>
            <person name="Labutti K."/>
            <person name="Haridas S."/>
            <person name="Kuo A."/>
            <person name="Salamov A."/>
            <person name="Ahrendt S.R."/>
            <person name="Lipzen A."/>
            <person name="Sullivan W."/>
            <person name="Andreopoulos W.B."/>
            <person name="Clum A."/>
            <person name="Lindquist E."/>
            <person name="Daum C."/>
            <person name="Ramamoorthy G.K."/>
            <person name="Gryganskyi A."/>
            <person name="Culley D."/>
            <person name="Magnuson J.K."/>
            <person name="James T.Y."/>
            <person name="O'Malley M.A."/>
            <person name="Stajich J.E."/>
            <person name="Spatafora J.W."/>
            <person name="Visel A."/>
            <person name="Grigoriev I.V."/>
        </authorList>
    </citation>
    <scope>NUCLEOTIDE SEQUENCE [LARGE SCALE GENOMIC DNA]</scope>
    <source>
        <strain evidence="3 4">NRRL 3301</strain>
    </source>
</reference>
<dbReference type="EMBL" id="MCGT01000010">
    <property type="protein sequence ID" value="ORX56153.1"/>
    <property type="molecule type" value="Genomic_DNA"/>
</dbReference>
<dbReference type="Pfam" id="PF13812">
    <property type="entry name" value="PPR_3"/>
    <property type="match status" value="1"/>
</dbReference>
<dbReference type="AlphaFoldDB" id="A0A1X2GKI9"/>